<feature type="transmembrane region" description="Helical" evidence="1">
    <location>
        <begin position="36"/>
        <end position="57"/>
    </location>
</feature>
<dbReference type="Pfam" id="PF11361">
    <property type="entry name" value="DUF3159"/>
    <property type="match status" value="1"/>
</dbReference>
<feature type="transmembrane region" description="Helical" evidence="1">
    <location>
        <begin position="142"/>
        <end position="165"/>
    </location>
</feature>
<keyword evidence="3" id="KW-1185">Reference proteome</keyword>
<gene>
    <name evidence="2" type="ORF">MMUR_19220</name>
</gene>
<evidence type="ECO:0000256" key="1">
    <source>
        <dbReference type="SAM" id="Phobius"/>
    </source>
</evidence>
<reference evidence="2 3" key="1">
    <citation type="journal article" date="2019" name="Emerg. Microbes Infect.">
        <title>Comprehensive subspecies identification of 175 nontuberculous mycobacteria species based on 7547 genomic profiles.</title>
        <authorList>
            <person name="Matsumoto Y."/>
            <person name="Kinjo T."/>
            <person name="Motooka D."/>
            <person name="Nabeya D."/>
            <person name="Jung N."/>
            <person name="Uechi K."/>
            <person name="Horii T."/>
            <person name="Iida T."/>
            <person name="Fujita J."/>
            <person name="Nakamura S."/>
        </authorList>
    </citation>
    <scope>NUCLEOTIDE SEQUENCE [LARGE SCALE GENOMIC DNA]</scope>
    <source>
        <strain evidence="2 3">JCM 13392</strain>
    </source>
</reference>
<protein>
    <recommendedName>
        <fullName evidence="4">DUF3159 domain-containing protein</fullName>
    </recommendedName>
</protein>
<sequence length="190" mass="19740">MVFTAVSSLGELIPALLAALLVAAALAVVRMLGGHAGFSAWAGFLGVAAAAAVAMVTGEGRDFYLIGIWHSLVNCVALLASVLVRRPLAGHLWAWGTGASASWRLDSRAKAAFTVVTLCWAAVFGARFVVQQLLYLADESTWLGVARIGMGLPLTALALLVSVWVTRSARAGLQRLPSAACSPRSSSPVP</sequence>
<keyword evidence="1" id="KW-0812">Transmembrane</keyword>
<name>A0A7I9WKJ2_9MYCO</name>
<evidence type="ECO:0008006" key="4">
    <source>
        <dbReference type="Google" id="ProtNLM"/>
    </source>
</evidence>
<accession>A0A7I9WKJ2</accession>
<comment type="caution">
    <text evidence="2">The sequence shown here is derived from an EMBL/GenBank/DDBJ whole genome shotgun (WGS) entry which is preliminary data.</text>
</comment>
<evidence type="ECO:0000313" key="2">
    <source>
        <dbReference type="EMBL" id="GFG57786.1"/>
    </source>
</evidence>
<dbReference type="AlphaFoldDB" id="A0A7I9WKJ2"/>
<dbReference type="EMBL" id="BLKT01000003">
    <property type="protein sequence ID" value="GFG57786.1"/>
    <property type="molecule type" value="Genomic_DNA"/>
</dbReference>
<keyword evidence="1" id="KW-1133">Transmembrane helix</keyword>
<dbReference type="InterPro" id="IPR016566">
    <property type="entry name" value="UCP010219"/>
</dbReference>
<keyword evidence="1" id="KW-0472">Membrane</keyword>
<dbReference type="Proteomes" id="UP000465241">
    <property type="component" value="Unassembled WGS sequence"/>
</dbReference>
<organism evidence="2 3">
    <name type="scientific">Mycolicibacterium murale</name>
    <dbReference type="NCBI Taxonomy" id="182220"/>
    <lineage>
        <taxon>Bacteria</taxon>
        <taxon>Bacillati</taxon>
        <taxon>Actinomycetota</taxon>
        <taxon>Actinomycetes</taxon>
        <taxon>Mycobacteriales</taxon>
        <taxon>Mycobacteriaceae</taxon>
        <taxon>Mycolicibacterium</taxon>
    </lineage>
</organism>
<feature type="transmembrane region" description="Helical" evidence="1">
    <location>
        <begin position="12"/>
        <end position="29"/>
    </location>
</feature>
<evidence type="ECO:0000313" key="3">
    <source>
        <dbReference type="Proteomes" id="UP000465241"/>
    </source>
</evidence>
<proteinExistence type="predicted"/>
<feature type="transmembrane region" description="Helical" evidence="1">
    <location>
        <begin position="111"/>
        <end position="130"/>
    </location>
</feature>
<feature type="transmembrane region" description="Helical" evidence="1">
    <location>
        <begin position="63"/>
        <end position="84"/>
    </location>
</feature>